<proteinExistence type="predicted"/>
<reference evidence="1 2" key="1">
    <citation type="submission" date="2016-10" db="EMBL/GenBank/DDBJ databases">
        <authorList>
            <person name="de Groot N.N."/>
        </authorList>
    </citation>
    <scope>NUCLEOTIDE SEQUENCE [LARGE SCALE GENOMIC DNA]</scope>
    <source>
        <strain evidence="1 2">CGMCC 1.12333</strain>
    </source>
</reference>
<name>A0A1I7HQH0_9FLAO</name>
<protein>
    <recommendedName>
        <fullName evidence="3">Tetratricopeptide repeat-containing protein</fullName>
    </recommendedName>
</protein>
<dbReference type="RefSeq" id="WP_093025615.1">
    <property type="nucleotide sequence ID" value="NZ_FPBK01000010.1"/>
</dbReference>
<accession>A0A1I7HQH0</accession>
<evidence type="ECO:0008006" key="3">
    <source>
        <dbReference type="Google" id="ProtNLM"/>
    </source>
</evidence>
<dbReference type="AlphaFoldDB" id="A0A1I7HQH0"/>
<dbReference type="EMBL" id="FPBK01000010">
    <property type="protein sequence ID" value="SFU62676.1"/>
    <property type="molecule type" value="Genomic_DNA"/>
</dbReference>
<organism evidence="1 2">
    <name type="scientific">Pustulibacterium marinum</name>
    <dbReference type="NCBI Taxonomy" id="1224947"/>
    <lineage>
        <taxon>Bacteria</taxon>
        <taxon>Pseudomonadati</taxon>
        <taxon>Bacteroidota</taxon>
        <taxon>Flavobacteriia</taxon>
        <taxon>Flavobacteriales</taxon>
        <taxon>Flavobacteriaceae</taxon>
        <taxon>Pustulibacterium</taxon>
    </lineage>
</organism>
<dbReference type="Proteomes" id="UP000199138">
    <property type="component" value="Unassembled WGS sequence"/>
</dbReference>
<gene>
    <name evidence="1" type="ORF">SAMN05216480_110109</name>
</gene>
<keyword evidence="2" id="KW-1185">Reference proteome</keyword>
<dbReference type="OrthoDB" id="732094at2"/>
<evidence type="ECO:0000313" key="1">
    <source>
        <dbReference type="EMBL" id="SFU62676.1"/>
    </source>
</evidence>
<sequence length="501" mass="58904">MDKTQQLIQSLTKEEQQQCLHYLTSKNQRGDVKNVALFQLYMEEAMPQEDLIVKLYGKAVAPNTFHALKKRLRTSVIDFMTYHNLKTDHSIEMELIKNILSARTFLLREEYKTAFQLLDKAQQLATSYALYTFLNEILHTKIQYAPEYTPELLPELQKLSEATHHALLLEDKLNLAYAQLKTAVNKWEYQGKAINFQELFSNTLNNLNLQPEMLSFKSLYQFISLFSFSAFATNNYTDSEAFILKNYNLLQQQKQRSSMLYYHIEVVYQLANVLFRNKKFESSLHYLQHMKQLLQAQKGKYQSAFAAKHLILESLNRNFLGNPAEALALLAPLLHKKKSPTEVHFYATLTAVMIYFQQGELKKAQQLLIQLHHTDSWYETKVGVEMVIKKNVMELLLFIDLGHIDLAETSLKRLRKNYTKYLQSIGQERVLTYLKLIQHYIQHPEEIHAKPFLDTVENSFEWQSHQEEDIFVMCFYAWLKSKMEQTNVYQTTLKLVEFDDK</sequence>
<dbReference type="STRING" id="1224947.SAMN05216480_110109"/>
<evidence type="ECO:0000313" key="2">
    <source>
        <dbReference type="Proteomes" id="UP000199138"/>
    </source>
</evidence>